<sequence length="246" mass="27642">MVGMITDVGNVRKINEDYLSYSLEGNNAIYVIADGMGGHNAGEVASKMTVETIIESIKNKDVKATKEDLIDAINKANERVYHYSLSSSNLRGMGTTVTACLIDDNKAWIANVGDSSCYIIKRDNIYKITKDHSLVQELVDDGSITEREALNHPNKNIITRAVGTYSEVEADLYELDLTEGIEHIILCTDGLTNEVSKEEIYNTVKEHKDYMVICEKLIDLAKQRSARDNISFMIFGGDYYDWNYSR</sequence>
<evidence type="ECO:0000313" key="2">
    <source>
        <dbReference type="EMBL" id="PWL53485.1"/>
    </source>
</evidence>
<evidence type="ECO:0000313" key="3">
    <source>
        <dbReference type="EMBL" id="SFF51427.1"/>
    </source>
</evidence>
<dbReference type="GeneID" id="90544610"/>
<dbReference type="InterPro" id="IPR001932">
    <property type="entry name" value="PPM-type_phosphatase-like_dom"/>
</dbReference>
<dbReference type="SMART" id="SM00332">
    <property type="entry name" value="PP2Cc"/>
    <property type="match status" value="1"/>
</dbReference>
<dbReference type="Proteomes" id="UP000182135">
    <property type="component" value="Unassembled WGS sequence"/>
</dbReference>
<dbReference type="STRING" id="1529.SAMN04487885_101282"/>
<dbReference type="GO" id="GO:0004722">
    <property type="term" value="F:protein serine/threonine phosphatase activity"/>
    <property type="evidence" value="ECO:0007669"/>
    <property type="project" value="InterPro"/>
</dbReference>
<accession>A0A1I2JE30</accession>
<dbReference type="SUPFAM" id="SSF81606">
    <property type="entry name" value="PP2C-like"/>
    <property type="match status" value="1"/>
</dbReference>
<proteinExistence type="predicted"/>
<reference evidence="2 5" key="2">
    <citation type="submission" date="2018-03" db="EMBL/GenBank/DDBJ databases">
        <title>The uncultured portion of the human microbiome is neutrally assembled.</title>
        <authorList>
            <person name="Jeraldo P."/>
            <person name="Boardman L."/>
            <person name="White B.A."/>
            <person name="Nelson H."/>
            <person name="Goldenfeld N."/>
            <person name="Chia N."/>
        </authorList>
    </citation>
    <scope>NUCLEOTIDE SEQUENCE [LARGE SCALE GENOMIC DNA]</scope>
    <source>
        <strain evidence="2">CIM:MAG 903</strain>
    </source>
</reference>
<dbReference type="InterPro" id="IPR036457">
    <property type="entry name" value="PPM-type-like_dom_sf"/>
</dbReference>
<protein>
    <submittedName>
        <fullName evidence="3">Protein phosphatase</fullName>
    </submittedName>
    <submittedName>
        <fullName evidence="2">Stp1/IreP family PP2C-type Ser/Thr phosphatase</fullName>
    </submittedName>
</protein>
<dbReference type="NCBIfam" id="NF033484">
    <property type="entry name" value="Stp1_PP2C_phos"/>
    <property type="match status" value="1"/>
</dbReference>
<dbReference type="Proteomes" id="UP000246114">
    <property type="component" value="Unassembled WGS sequence"/>
</dbReference>
<evidence type="ECO:0000313" key="5">
    <source>
        <dbReference type="Proteomes" id="UP000246114"/>
    </source>
</evidence>
<dbReference type="eggNOG" id="COG0631">
    <property type="taxonomic scope" value="Bacteria"/>
</dbReference>
<dbReference type="Gene3D" id="3.60.40.10">
    <property type="entry name" value="PPM-type phosphatase domain"/>
    <property type="match status" value="1"/>
</dbReference>
<dbReference type="RefSeq" id="WP_027638158.1">
    <property type="nucleotide sequence ID" value="NZ_BAAACD010000019.1"/>
</dbReference>
<dbReference type="CDD" id="cd00143">
    <property type="entry name" value="PP2Cc"/>
    <property type="match status" value="1"/>
</dbReference>
<dbReference type="Pfam" id="PF13672">
    <property type="entry name" value="PP2C_2"/>
    <property type="match status" value="1"/>
</dbReference>
<dbReference type="EMBL" id="FOOE01000001">
    <property type="protein sequence ID" value="SFF51427.1"/>
    <property type="molecule type" value="Genomic_DNA"/>
</dbReference>
<dbReference type="PANTHER" id="PTHR13832">
    <property type="entry name" value="PROTEIN PHOSPHATASE 2C"/>
    <property type="match status" value="1"/>
</dbReference>
<dbReference type="OrthoDB" id="9801841at2"/>
<dbReference type="SMART" id="SM00331">
    <property type="entry name" value="PP2C_SIG"/>
    <property type="match status" value="1"/>
</dbReference>
<evidence type="ECO:0000259" key="1">
    <source>
        <dbReference type="PROSITE" id="PS51746"/>
    </source>
</evidence>
<dbReference type="EMBL" id="QAMZ01000036">
    <property type="protein sequence ID" value="PWL53485.1"/>
    <property type="molecule type" value="Genomic_DNA"/>
</dbReference>
<dbReference type="PROSITE" id="PS51746">
    <property type="entry name" value="PPM_2"/>
    <property type="match status" value="1"/>
</dbReference>
<organism evidence="3 4">
    <name type="scientific">Clostridium cadaveris</name>
    <dbReference type="NCBI Taxonomy" id="1529"/>
    <lineage>
        <taxon>Bacteria</taxon>
        <taxon>Bacillati</taxon>
        <taxon>Bacillota</taxon>
        <taxon>Clostridia</taxon>
        <taxon>Eubacteriales</taxon>
        <taxon>Clostridiaceae</taxon>
        <taxon>Clostridium</taxon>
    </lineage>
</organism>
<dbReference type="InterPro" id="IPR015655">
    <property type="entry name" value="PP2C"/>
</dbReference>
<gene>
    <name evidence="2" type="ORF">DBY38_07075</name>
    <name evidence="3" type="ORF">SAMN04487885_101282</name>
</gene>
<feature type="domain" description="PPM-type phosphatase" evidence="1">
    <location>
        <begin position="1"/>
        <end position="237"/>
    </location>
</feature>
<dbReference type="AlphaFoldDB" id="A0A1I2JE30"/>
<keyword evidence="4" id="KW-1185">Reference proteome</keyword>
<evidence type="ECO:0000313" key="4">
    <source>
        <dbReference type="Proteomes" id="UP000182135"/>
    </source>
</evidence>
<reference evidence="3 4" key="1">
    <citation type="submission" date="2016-10" db="EMBL/GenBank/DDBJ databases">
        <authorList>
            <person name="de Groot N.N."/>
        </authorList>
    </citation>
    <scope>NUCLEOTIDE SEQUENCE [LARGE SCALE GENOMIC DNA]</scope>
    <source>
        <strain evidence="3 4">NLAE-zl-G419</strain>
    </source>
</reference>
<dbReference type="PANTHER" id="PTHR13832:SF860">
    <property type="entry name" value="PROTEIN PHOSPHATASE PHPP"/>
    <property type="match status" value="1"/>
</dbReference>
<name>A0A1I2JE30_9CLOT</name>